<feature type="non-terminal residue" evidence="1">
    <location>
        <position position="61"/>
    </location>
</feature>
<reference evidence="1 2" key="1">
    <citation type="journal article" date="2018" name="Sci. Rep.">
        <title>Comparative analysis of the Pocillopora damicornis genome highlights role of immune system in coral evolution.</title>
        <authorList>
            <person name="Cunning R."/>
            <person name="Bay R.A."/>
            <person name="Gillette P."/>
            <person name="Baker A.C."/>
            <person name="Traylor-Knowles N."/>
        </authorList>
    </citation>
    <scope>NUCLEOTIDE SEQUENCE [LARGE SCALE GENOMIC DNA]</scope>
    <source>
        <strain evidence="1">RSMAS</strain>
        <tissue evidence="1">Whole animal</tissue>
    </source>
</reference>
<dbReference type="EMBL" id="RCHS01001713">
    <property type="protein sequence ID" value="RMX51845.1"/>
    <property type="molecule type" value="Genomic_DNA"/>
</dbReference>
<organism evidence="1 2">
    <name type="scientific">Pocillopora damicornis</name>
    <name type="common">Cauliflower coral</name>
    <name type="synonym">Millepora damicornis</name>
    <dbReference type="NCBI Taxonomy" id="46731"/>
    <lineage>
        <taxon>Eukaryota</taxon>
        <taxon>Metazoa</taxon>
        <taxon>Cnidaria</taxon>
        <taxon>Anthozoa</taxon>
        <taxon>Hexacorallia</taxon>
        <taxon>Scleractinia</taxon>
        <taxon>Astrocoeniina</taxon>
        <taxon>Pocilloporidae</taxon>
        <taxon>Pocillopora</taxon>
    </lineage>
</organism>
<evidence type="ECO:0000313" key="1">
    <source>
        <dbReference type="EMBL" id="RMX51845.1"/>
    </source>
</evidence>
<name>A0A3M6UDY5_POCDA</name>
<keyword evidence="2" id="KW-1185">Reference proteome</keyword>
<protein>
    <submittedName>
        <fullName evidence="1">Uncharacterized protein</fullName>
    </submittedName>
</protein>
<sequence length="61" mass="7238">MLLLYVMIPLDKKELDISRETVWNTHRIRAQEEAVLRNSIPNHIYSFPMRYDLEECSSNSA</sequence>
<comment type="caution">
    <text evidence="1">The sequence shown here is derived from an EMBL/GenBank/DDBJ whole genome shotgun (WGS) entry which is preliminary data.</text>
</comment>
<dbReference type="AlphaFoldDB" id="A0A3M6UDY5"/>
<gene>
    <name evidence="1" type="ORF">pdam_00025145</name>
</gene>
<evidence type="ECO:0000313" key="2">
    <source>
        <dbReference type="Proteomes" id="UP000275408"/>
    </source>
</evidence>
<accession>A0A3M6UDY5</accession>
<dbReference type="Proteomes" id="UP000275408">
    <property type="component" value="Unassembled WGS sequence"/>
</dbReference>
<proteinExistence type="predicted"/>